<dbReference type="PANTHER" id="PTHR12829">
    <property type="entry name" value="N6-ADENOSINE-METHYLTRANSFERASE"/>
    <property type="match status" value="1"/>
</dbReference>
<dbReference type="PANTHER" id="PTHR12829:SF4">
    <property type="entry name" value="N(6)-ADENINE-SPECIFIC METHYLTRANSFERASE METTL4"/>
    <property type="match status" value="1"/>
</dbReference>
<dbReference type="GO" id="GO:0003676">
    <property type="term" value="F:nucleic acid binding"/>
    <property type="evidence" value="ECO:0007669"/>
    <property type="project" value="InterPro"/>
</dbReference>
<dbReference type="GO" id="GO:0005634">
    <property type="term" value="C:nucleus"/>
    <property type="evidence" value="ECO:0007669"/>
    <property type="project" value="TreeGrafter"/>
</dbReference>
<name>A0A1B3PDI7_9DIPT</name>
<dbReference type="InterPro" id="IPR007757">
    <property type="entry name" value="MT-A70-like"/>
</dbReference>
<evidence type="ECO:0000256" key="1">
    <source>
        <dbReference type="PROSITE-ProRule" id="PRU00489"/>
    </source>
</evidence>
<dbReference type="PROSITE" id="PS00092">
    <property type="entry name" value="N6_MTASE"/>
    <property type="match status" value="1"/>
</dbReference>
<keyword evidence="2" id="KW-0489">Methyltransferase</keyword>
<dbReference type="SUPFAM" id="SSF53335">
    <property type="entry name" value="S-adenosyl-L-methionine-dependent methyltransferases"/>
    <property type="match status" value="1"/>
</dbReference>
<comment type="similarity">
    <text evidence="1">Belongs to the MT-A70-like family.</text>
</comment>
<reference evidence="2" key="1">
    <citation type="submission" date="2016-01" db="EMBL/GenBank/DDBJ databases">
        <title>Diversity of S-adenosylmethionine dependent methyltransferases of the cryptobiotic chironomid in relation to desiccation stress resistance.</title>
        <authorList>
            <person name="Deviatiiarov R."/>
            <person name="Gusev O."/>
            <person name="Aupov R."/>
            <person name="Cornette R."/>
            <person name="Kikawada T."/>
        </authorList>
    </citation>
    <scope>NUCLEOTIDE SEQUENCE</scope>
</reference>
<dbReference type="GO" id="GO:0032259">
    <property type="term" value="P:methylation"/>
    <property type="evidence" value="ECO:0007669"/>
    <property type="project" value="UniProtKB-KW"/>
</dbReference>
<gene>
    <name evidence="2" type="primary">DNA-MT3</name>
</gene>
<feature type="non-terminal residue" evidence="2">
    <location>
        <position position="302"/>
    </location>
</feature>
<dbReference type="EMBL" id="KU659983">
    <property type="protein sequence ID" value="AOG17781.1"/>
    <property type="molecule type" value="mRNA"/>
</dbReference>
<dbReference type="Pfam" id="PF05063">
    <property type="entry name" value="MT-A70"/>
    <property type="match status" value="1"/>
</dbReference>
<dbReference type="AlphaFoldDB" id="A0A1B3PDI7"/>
<dbReference type="GO" id="GO:0008168">
    <property type="term" value="F:methyltransferase activity"/>
    <property type="evidence" value="ECO:0007669"/>
    <property type="project" value="UniProtKB-KW"/>
</dbReference>
<organism evidence="2">
    <name type="scientific">Polypedilum nubifer</name>
    <dbReference type="NCBI Taxonomy" id="54969"/>
    <lineage>
        <taxon>Eukaryota</taxon>
        <taxon>Metazoa</taxon>
        <taxon>Ecdysozoa</taxon>
        <taxon>Arthropoda</taxon>
        <taxon>Hexapoda</taxon>
        <taxon>Insecta</taxon>
        <taxon>Pterygota</taxon>
        <taxon>Neoptera</taxon>
        <taxon>Endopterygota</taxon>
        <taxon>Diptera</taxon>
        <taxon>Nematocera</taxon>
        <taxon>Chironomoidea</taxon>
        <taxon>Chironomidae</taxon>
        <taxon>Chironominae</taxon>
        <taxon>Polypedilum</taxon>
        <taxon>Polypedilum</taxon>
    </lineage>
</organism>
<dbReference type="InterPro" id="IPR029063">
    <property type="entry name" value="SAM-dependent_MTases_sf"/>
</dbReference>
<dbReference type="InterPro" id="IPR002052">
    <property type="entry name" value="DNA_methylase_N6_adenine_CS"/>
</dbReference>
<dbReference type="PROSITE" id="PS51143">
    <property type="entry name" value="MT_A70"/>
    <property type="match status" value="1"/>
</dbReference>
<proteinExistence type="evidence at transcript level"/>
<accession>A0A1B3PDI7</accession>
<dbReference type="Gene3D" id="3.40.50.150">
    <property type="entry name" value="Vaccinia Virus protein VP39"/>
    <property type="match status" value="1"/>
</dbReference>
<keyword evidence="2" id="KW-0808">Transferase</keyword>
<protein>
    <submittedName>
        <fullName evidence="2">Putative DNA adenine-specific methyltransferase</fullName>
    </submittedName>
</protein>
<sequence>MIYEKENFKLIDHERPVISYKHTSGELVGYRLSAKLFNNFARKQKNKTSTTADKEDSEEASKIKSFLQDCKLKNLFENYSNDIADKLKSDNNDLMNEFYKLSCDFKEFHGENNFEHGVVTTINNSSYLIPARCRFFNKNVSEIEKMLGHSEKFDFIVIDPPWKCRYIRRLKKTCSEKSYKMMTNEEISRLPIQKYAHKSTIVAIWCTNSETHENFIKEHMLREWDLKLTTFWQWIKVDKTGEMFCSFDSSRGSKKPYEKLFIAVNTENENLEKLIPKGISIVSQPSSIHSHKPPLLGDGFNP</sequence>
<evidence type="ECO:0000313" key="2">
    <source>
        <dbReference type="EMBL" id="AOG17781.1"/>
    </source>
</evidence>